<dbReference type="InterPro" id="IPR036651">
    <property type="entry name" value="Gln_synt_N_sf"/>
</dbReference>
<dbReference type="AlphaFoldDB" id="A0A0C3CE09"/>
<accession>A0A0C3CE09</accession>
<reference evidence="7" key="2">
    <citation type="submission" date="2015-01" db="EMBL/GenBank/DDBJ databases">
        <title>Evolutionary Origins and Diversification of the Mycorrhizal Mutualists.</title>
        <authorList>
            <consortium name="DOE Joint Genome Institute"/>
            <consortium name="Mycorrhizal Genomics Consortium"/>
            <person name="Kohler A."/>
            <person name="Kuo A."/>
            <person name="Nagy L.G."/>
            <person name="Floudas D."/>
            <person name="Copeland A."/>
            <person name="Barry K.W."/>
            <person name="Cichocki N."/>
            <person name="Veneault-Fourrey C."/>
            <person name="LaButti K."/>
            <person name="Lindquist E.A."/>
            <person name="Lipzen A."/>
            <person name="Lundell T."/>
            <person name="Morin E."/>
            <person name="Murat C."/>
            <person name="Riley R."/>
            <person name="Ohm R."/>
            <person name="Sun H."/>
            <person name="Tunlid A."/>
            <person name="Henrissat B."/>
            <person name="Grigoriev I.V."/>
            <person name="Hibbett D.S."/>
            <person name="Martin F."/>
        </authorList>
    </citation>
    <scope>NUCLEOTIDE SEQUENCE [LARGE SCALE GENOMIC DNA]</scope>
    <source>
        <strain evidence="7">h7</strain>
    </source>
</reference>
<organism evidence="6 7">
    <name type="scientific">Hebeloma cylindrosporum</name>
    <dbReference type="NCBI Taxonomy" id="76867"/>
    <lineage>
        <taxon>Eukaryota</taxon>
        <taxon>Fungi</taxon>
        <taxon>Dikarya</taxon>
        <taxon>Basidiomycota</taxon>
        <taxon>Agaricomycotina</taxon>
        <taxon>Agaricomycetes</taxon>
        <taxon>Agaricomycetidae</taxon>
        <taxon>Agaricales</taxon>
        <taxon>Agaricineae</taxon>
        <taxon>Hymenogastraceae</taxon>
        <taxon>Hebeloma</taxon>
    </lineage>
</organism>
<evidence type="ECO:0000256" key="3">
    <source>
        <dbReference type="PROSITE-ProRule" id="PRU01331"/>
    </source>
</evidence>
<dbReference type="SMART" id="SM01230">
    <property type="entry name" value="Gln-synt_C"/>
    <property type="match status" value="1"/>
</dbReference>
<proteinExistence type="inferred from homology"/>
<reference evidence="6 7" key="1">
    <citation type="submission" date="2014-04" db="EMBL/GenBank/DDBJ databases">
        <authorList>
            <consortium name="DOE Joint Genome Institute"/>
            <person name="Kuo A."/>
            <person name="Gay G."/>
            <person name="Dore J."/>
            <person name="Kohler A."/>
            <person name="Nagy L.G."/>
            <person name="Floudas D."/>
            <person name="Copeland A."/>
            <person name="Barry K.W."/>
            <person name="Cichocki N."/>
            <person name="Veneault-Fourrey C."/>
            <person name="LaButti K."/>
            <person name="Lindquist E.A."/>
            <person name="Lipzen A."/>
            <person name="Lundell T."/>
            <person name="Morin E."/>
            <person name="Murat C."/>
            <person name="Sun H."/>
            <person name="Tunlid A."/>
            <person name="Henrissat B."/>
            <person name="Grigoriev I.V."/>
            <person name="Hibbett D.S."/>
            <person name="Martin F."/>
            <person name="Nordberg H.P."/>
            <person name="Cantor M.N."/>
            <person name="Hua S.X."/>
        </authorList>
    </citation>
    <scope>NUCLEOTIDE SEQUENCE [LARGE SCALE GENOMIC DNA]</scope>
    <source>
        <strain evidence="7">h7</strain>
    </source>
</reference>
<keyword evidence="2" id="KW-0436">Ligase</keyword>
<dbReference type="InterPro" id="IPR014746">
    <property type="entry name" value="Gln_synth/guanido_kin_cat_dom"/>
</dbReference>
<dbReference type="Proteomes" id="UP000053424">
    <property type="component" value="Unassembled WGS sequence"/>
</dbReference>
<dbReference type="EMBL" id="KN831778">
    <property type="protein sequence ID" value="KIM42454.1"/>
    <property type="molecule type" value="Genomic_DNA"/>
</dbReference>
<dbReference type="Gene3D" id="3.10.20.70">
    <property type="entry name" value="Glutamine synthetase, N-terminal domain"/>
    <property type="match status" value="1"/>
</dbReference>
<dbReference type="GO" id="GO:0004356">
    <property type="term" value="F:glutamine synthetase activity"/>
    <property type="evidence" value="ECO:0007669"/>
    <property type="project" value="InterPro"/>
</dbReference>
<sequence length="483" mass="53377">MTSTSALIHEGVRYEPIDLPGKGKQQEGISIEQLRDKGIKCVRIQWVDLVNNIRYRVVPLPYFEKLLKTSRPGMSLTKAALGMVFITLVEGFGATGEYLYALDQSSLRICPYAPGHASVMGWFEQKDPIGHDLRALEVDLCPRTILRRVVETAKETSGVQFLVGFESEFILLKNTMPIEPINQHGWCNSPALPTGTKEYQILEEIAESLSLSGVELQMYHAEAAPGQYEVVTGPLPPLQAADALIHTRETISNIASKHGLRATFAPRVFLDNCGSAAHAHISVHTPSAEPQASAHENLNQIEASFLAGVLEHLPSIALLALPTTFSYKRMLDGVWSGGTYVCWGTDNREAPMRLCNAPSPSSRNFELKTLDGTANPYLALAAVLASGSEGIASAKELTIKECGGEKTAAQLGQKGREELGIRERLPLTWEEARLKFKESTIMERAFGKEFKRTYLNVNKTLNELMKPGRETEQEELKRLVENY</sequence>
<dbReference type="InterPro" id="IPR008146">
    <property type="entry name" value="Gln_synth_cat_dom"/>
</dbReference>
<protein>
    <recommendedName>
        <fullName evidence="1">Glutamine synthetase</fullName>
    </recommendedName>
</protein>
<name>A0A0C3CE09_HEBCY</name>
<dbReference type="OrthoDB" id="3364440at2759"/>
<dbReference type="Gene3D" id="3.30.590.10">
    <property type="entry name" value="Glutamine synthetase/guanido kinase, catalytic domain"/>
    <property type="match status" value="1"/>
</dbReference>
<dbReference type="PROSITE" id="PS51987">
    <property type="entry name" value="GS_CATALYTIC"/>
    <property type="match status" value="1"/>
</dbReference>
<evidence type="ECO:0000313" key="6">
    <source>
        <dbReference type="EMBL" id="KIM42454.1"/>
    </source>
</evidence>
<dbReference type="Pfam" id="PF00120">
    <property type="entry name" value="Gln-synt_C"/>
    <property type="match status" value="1"/>
</dbReference>
<dbReference type="HOGENOM" id="CLU_017290_6_1_1"/>
<evidence type="ECO:0000256" key="2">
    <source>
        <dbReference type="ARBA" id="ARBA00022598"/>
    </source>
</evidence>
<keyword evidence="7" id="KW-1185">Reference proteome</keyword>
<dbReference type="PANTHER" id="PTHR43785">
    <property type="entry name" value="GAMMA-GLUTAMYLPUTRESCINE SYNTHETASE"/>
    <property type="match status" value="1"/>
</dbReference>
<evidence type="ECO:0000256" key="1">
    <source>
        <dbReference type="ARBA" id="ARBA00021364"/>
    </source>
</evidence>
<dbReference type="STRING" id="686832.A0A0C3CE09"/>
<dbReference type="SUPFAM" id="SSF55931">
    <property type="entry name" value="Glutamine synthetase/guanido kinase"/>
    <property type="match status" value="1"/>
</dbReference>
<dbReference type="GO" id="GO:0006542">
    <property type="term" value="P:glutamine biosynthetic process"/>
    <property type="evidence" value="ECO:0007669"/>
    <property type="project" value="InterPro"/>
</dbReference>
<evidence type="ECO:0000256" key="4">
    <source>
        <dbReference type="RuleBase" id="RU000384"/>
    </source>
</evidence>
<comment type="similarity">
    <text evidence="3 4">Belongs to the glutamine synthetase family.</text>
</comment>
<evidence type="ECO:0000313" key="7">
    <source>
        <dbReference type="Proteomes" id="UP000053424"/>
    </source>
</evidence>
<gene>
    <name evidence="6" type="ORF">M413DRAFT_444874</name>
</gene>
<dbReference type="PANTHER" id="PTHR43785:SF2">
    <property type="entry name" value="TYPE-1 GLUTAMINE SYNTHETASE 1"/>
    <property type="match status" value="1"/>
</dbReference>
<evidence type="ECO:0000259" key="5">
    <source>
        <dbReference type="PROSITE" id="PS51987"/>
    </source>
</evidence>
<feature type="domain" description="GS catalytic" evidence="5">
    <location>
        <begin position="142"/>
        <end position="483"/>
    </location>
</feature>